<feature type="transmembrane region" description="Helical" evidence="9">
    <location>
        <begin position="151"/>
        <end position="170"/>
    </location>
</feature>
<keyword evidence="2" id="KW-0813">Transport</keyword>
<dbReference type="AlphaFoldDB" id="A0A1M6MHS6"/>
<dbReference type="Gene3D" id="1.20.1530.20">
    <property type="match status" value="1"/>
</dbReference>
<dbReference type="GO" id="GO:0005886">
    <property type="term" value="C:plasma membrane"/>
    <property type="evidence" value="ECO:0007669"/>
    <property type="project" value="UniProtKB-SubCell"/>
</dbReference>
<dbReference type="PANTHER" id="PTHR32507">
    <property type="entry name" value="NA(+)/H(+) ANTIPORTER 1"/>
    <property type="match status" value="1"/>
</dbReference>
<dbReference type="EMBL" id="FQZE01000033">
    <property type="protein sequence ID" value="SHJ82850.1"/>
    <property type="molecule type" value="Genomic_DNA"/>
</dbReference>
<feature type="transmembrane region" description="Helical" evidence="9">
    <location>
        <begin position="237"/>
        <end position="257"/>
    </location>
</feature>
<dbReference type="InterPro" id="IPR038770">
    <property type="entry name" value="Na+/solute_symporter_sf"/>
</dbReference>
<dbReference type="OrthoDB" id="643057at2"/>
<name>A0A1M6MHS6_9BACT</name>
<dbReference type="PANTHER" id="PTHR32507:SF0">
    <property type="entry name" value="NA(+)_H(+) ANTIPORTER 2-RELATED"/>
    <property type="match status" value="1"/>
</dbReference>
<feature type="transmembrane region" description="Helical" evidence="9">
    <location>
        <begin position="92"/>
        <end position="113"/>
    </location>
</feature>
<keyword evidence="3" id="KW-0050">Antiport</keyword>
<evidence type="ECO:0000256" key="6">
    <source>
        <dbReference type="ARBA" id="ARBA00022989"/>
    </source>
</evidence>
<evidence type="ECO:0000313" key="11">
    <source>
        <dbReference type="EMBL" id="SHJ82850.1"/>
    </source>
</evidence>
<feature type="transmembrane region" description="Helical" evidence="9">
    <location>
        <begin position="6"/>
        <end position="24"/>
    </location>
</feature>
<dbReference type="Pfam" id="PF00999">
    <property type="entry name" value="Na_H_Exchanger"/>
    <property type="match status" value="1"/>
</dbReference>
<feature type="transmembrane region" description="Helical" evidence="9">
    <location>
        <begin position="215"/>
        <end position="231"/>
    </location>
</feature>
<evidence type="ECO:0000256" key="3">
    <source>
        <dbReference type="ARBA" id="ARBA00022449"/>
    </source>
</evidence>
<accession>A0A1M6MHS6</accession>
<evidence type="ECO:0000259" key="10">
    <source>
        <dbReference type="Pfam" id="PF00999"/>
    </source>
</evidence>
<dbReference type="InterPro" id="IPR006153">
    <property type="entry name" value="Cation/H_exchanger_TM"/>
</dbReference>
<feature type="transmembrane region" description="Helical" evidence="9">
    <location>
        <begin position="182"/>
        <end position="208"/>
    </location>
</feature>
<evidence type="ECO:0000256" key="9">
    <source>
        <dbReference type="SAM" id="Phobius"/>
    </source>
</evidence>
<keyword evidence="8 9" id="KW-0472">Membrane</keyword>
<feature type="transmembrane region" description="Helical" evidence="9">
    <location>
        <begin position="278"/>
        <end position="301"/>
    </location>
</feature>
<dbReference type="Proteomes" id="UP000184050">
    <property type="component" value="Unassembled WGS sequence"/>
</dbReference>
<keyword evidence="5 9" id="KW-0812">Transmembrane</keyword>
<evidence type="ECO:0000313" key="12">
    <source>
        <dbReference type="Proteomes" id="UP000184050"/>
    </source>
</evidence>
<dbReference type="STRING" id="1168035.SAMN05444280_1336"/>
<feature type="transmembrane region" description="Helical" evidence="9">
    <location>
        <begin position="336"/>
        <end position="356"/>
    </location>
</feature>
<evidence type="ECO:0000256" key="2">
    <source>
        <dbReference type="ARBA" id="ARBA00022448"/>
    </source>
</evidence>
<evidence type="ECO:0000256" key="7">
    <source>
        <dbReference type="ARBA" id="ARBA00023065"/>
    </source>
</evidence>
<protein>
    <submittedName>
        <fullName evidence="11">Sodium/proton antiporter, CPA1 family</fullName>
    </submittedName>
</protein>
<feature type="transmembrane region" description="Helical" evidence="9">
    <location>
        <begin position="119"/>
        <end position="139"/>
    </location>
</feature>
<feature type="transmembrane region" description="Helical" evidence="9">
    <location>
        <begin position="61"/>
        <end position="80"/>
    </location>
</feature>
<keyword evidence="12" id="KW-1185">Reference proteome</keyword>
<evidence type="ECO:0000256" key="8">
    <source>
        <dbReference type="ARBA" id="ARBA00023136"/>
    </source>
</evidence>
<gene>
    <name evidence="11" type="ORF">SAMN05444280_1336</name>
</gene>
<dbReference type="GO" id="GO:0015297">
    <property type="term" value="F:antiporter activity"/>
    <property type="evidence" value="ECO:0007669"/>
    <property type="project" value="UniProtKB-KW"/>
</dbReference>
<evidence type="ECO:0000256" key="1">
    <source>
        <dbReference type="ARBA" id="ARBA00004651"/>
    </source>
</evidence>
<proteinExistence type="predicted"/>
<keyword evidence="4" id="KW-1003">Cell membrane</keyword>
<reference evidence="11 12" key="1">
    <citation type="submission" date="2016-11" db="EMBL/GenBank/DDBJ databases">
        <authorList>
            <person name="Jaros S."/>
            <person name="Januszkiewicz K."/>
            <person name="Wedrychowicz H."/>
        </authorList>
    </citation>
    <scope>NUCLEOTIDE SEQUENCE [LARGE SCALE GENOMIC DNA]</scope>
    <source>
        <strain evidence="11 12">DSM 27063</strain>
    </source>
</reference>
<dbReference type="RefSeq" id="WP_073172488.1">
    <property type="nucleotide sequence ID" value="NZ_FQZE01000033.1"/>
</dbReference>
<evidence type="ECO:0000256" key="5">
    <source>
        <dbReference type="ARBA" id="ARBA00022692"/>
    </source>
</evidence>
<feature type="transmembrane region" description="Helical" evidence="9">
    <location>
        <begin position="307"/>
        <end position="329"/>
    </location>
</feature>
<organism evidence="11 12">
    <name type="scientific">Tangfeifania diversioriginum</name>
    <dbReference type="NCBI Taxonomy" id="1168035"/>
    <lineage>
        <taxon>Bacteria</taxon>
        <taxon>Pseudomonadati</taxon>
        <taxon>Bacteroidota</taxon>
        <taxon>Bacteroidia</taxon>
        <taxon>Marinilabiliales</taxon>
        <taxon>Prolixibacteraceae</taxon>
        <taxon>Tangfeifania</taxon>
    </lineage>
</organism>
<dbReference type="GO" id="GO:1902600">
    <property type="term" value="P:proton transmembrane transport"/>
    <property type="evidence" value="ECO:0007669"/>
    <property type="project" value="InterPro"/>
</dbReference>
<keyword evidence="6 9" id="KW-1133">Transmembrane helix</keyword>
<comment type="subcellular location">
    <subcellularLocation>
        <location evidence="1">Cell membrane</location>
        <topology evidence="1">Multi-pass membrane protein</topology>
    </subcellularLocation>
</comment>
<feature type="domain" description="Cation/H+ exchanger transmembrane" evidence="10">
    <location>
        <begin position="15"/>
        <end position="383"/>
    </location>
</feature>
<sequence>MDAYIFIIIICAIVIVSFIFNIISRKTNIPSVLLLMGLGVGMQQILLNYDFAPDFSSPLEILGIIGVIMIVLEAALDLELKREKWPVIWKSFLIAFISLVVTSLAISFFIRLFFTDIGFLSAIVYAIPLSVLSSSVIIPSVTNISRYKKEFLTYEGTFSDILGIMVFYMIVENLDVDGVNELAFAVGGNIIITVAVSVILSYVLLYLIQNIKGSARFFLFLSVLVLLYSVGKLLHLSSLIMILMFGILLRNHKVVLFRQLEVWLNDKKIKSVFNEFNMIINETSFLVRTLFFVVFGITLPLETLLSSYVWLISGIFLLVSYLLRFLLYYIFEKRNIASQVFIAPRGLISILLFFAIPESLRREGFESGVLFVVIIATGLIMAISLIATRKEKDQDGINTAAAETNLGENERLP</sequence>
<evidence type="ECO:0000256" key="4">
    <source>
        <dbReference type="ARBA" id="ARBA00022475"/>
    </source>
</evidence>
<keyword evidence="7" id="KW-0406">Ion transport</keyword>
<feature type="transmembrane region" description="Helical" evidence="9">
    <location>
        <begin position="368"/>
        <end position="387"/>
    </location>
</feature>
<feature type="transmembrane region" description="Helical" evidence="9">
    <location>
        <begin position="31"/>
        <end position="49"/>
    </location>
</feature>